<reference evidence="2 3" key="1">
    <citation type="journal article" date="2018" name="Sci. Rep.">
        <title>Comparative genomics provides insights into the lifestyle and reveals functional heterogeneity of dark septate endophytic fungi.</title>
        <authorList>
            <person name="Knapp D.G."/>
            <person name="Nemeth J.B."/>
            <person name="Barry K."/>
            <person name="Hainaut M."/>
            <person name="Henrissat B."/>
            <person name="Johnson J."/>
            <person name="Kuo A."/>
            <person name="Lim J.H.P."/>
            <person name="Lipzen A."/>
            <person name="Nolan M."/>
            <person name="Ohm R.A."/>
            <person name="Tamas L."/>
            <person name="Grigoriev I.V."/>
            <person name="Spatafora J.W."/>
            <person name="Nagy L.G."/>
            <person name="Kovacs G.M."/>
        </authorList>
    </citation>
    <scope>NUCLEOTIDE SEQUENCE [LARGE SCALE GENOMIC DNA]</scope>
    <source>
        <strain evidence="2 3">DSE2036</strain>
    </source>
</reference>
<keyword evidence="1" id="KW-0472">Membrane</keyword>
<keyword evidence="1" id="KW-1133">Transmembrane helix</keyword>
<proteinExistence type="predicted"/>
<protein>
    <submittedName>
        <fullName evidence="2">Uncharacterized protein</fullName>
    </submittedName>
</protein>
<accession>A0A2V1EG81</accession>
<evidence type="ECO:0000256" key="1">
    <source>
        <dbReference type="SAM" id="Phobius"/>
    </source>
</evidence>
<dbReference type="AlphaFoldDB" id="A0A2V1EG81"/>
<name>A0A2V1EG81_9PLEO</name>
<feature type="transmembrane region" description="Helical" evidence="1">
    <location>
        <begin position="114"/>
        <end position="138"/>
    </location>
</feature>
<organism evidence="2 3">
    <name type="scientific">Periconia macrospinosa</name>
    <dbReference type="NCBI Taxonomy" id="97972"/>
    <lineage>
        <taxon>Eukaryota</taxon>
        <taxon>Fungi</taxon>
        <taxon>Dikarya</taxon>
        <taxon>Ascomycota</taxon>
        <taxon>Pezizomycotina</taxon>
        <taxon>Dothideomycetes</taxon>
        <taxon>Pleosporomycetidae</taxon>
        <taxon>Pleosporales</taxon>
        <taxon>Massarineae</taxon>
        <taxon>Periconiaceae</taxon>
        <taxon>Periconia</taxon>
    </lineage>
</organism>
<evidence type="ECO:0000313" key="3">
    <source>
        <dbReference type="Proteomes" id="UP000244855"/>
    </source>
</evidence>
<evidence type="ECO:0000313" key="2">
    <source>
        <dbReference type="EMBL" id="PVI08530.1"/>
    </source>
</evidence>
<keyword evidence="1" id="KW-0812">Transmembrane</keyword>
<keyword evidence="3" id="KW-1185">Reference proteome</keyword>
<sequence>MDKERMLYSGLAMHTCTRTWAYDMWVCIDMSVVCVCKRWGGVGSRRIAYGCLEAANDSFLYRTHPYLVMASDTCTVHVLVAAMLDISPLGHVSCRIRRNSGIATPLAPPVSLSIYLSISCLSFTCFFYSSCGIIVLHLPYW</sequence>
<dbReference type="Proteomes" id="UP000244855">
    <property type="component" value="Unassembled WGS sequence"/>
</dbReference>
<gene>
    <name evidence="2" type="ORF">DM02DRAFT_4925</name>
</gene>
<dbReference type="EMBL" id="KZ805300">
    <property type="protein sequence ID" value="PVI08530.1"/>
    <property type="molecule type" value="Genomic_DNA"/>
</dbReference>